<proteinExistence type="predicted"/>
<feature type="compositionally biased region" description="Basic and acidic residues" evidence="1">
    <location>
        <begin position="67"/>
        <end position="94"/>
    </location>
</feature>
<accession>T1GZ39</accession>
<reference evidence="2" key="2">
    <citation type="submission" date="2015-06" db="UniProtKB">
        <authorList>
            <consortium name="EnsemblMetazoa"/>
        </authorList>
    </citation>
    <scope>IDENTIFICATION</scope>
</reference>
<feature type="region of interest" description="Disordered" evidence="1">
    <location>
        <begin position="1"/>
        <end position="23"/>
    </location>
</feature>
<evidence type="ECO:0000313" key="2">
    <source>
        <dbReference type="EnsemblMetazoa" id="MESCA009131-PA"/>
    </source>
</evidence>
<dbReference type="Proteomes" id="UP000015102">
    <property type="component" value="Unassembled WGS sequence"/>
</dbReference>
<dbReference type="HOGENOM" id="CLU_2139700_0_0_1"/>
<organism evidence="2 3">
    <name type="scientific">Megaselia scalaris</name>
    <name type="common">Humpbacked fly</name>
    <name type="synonym">Phora scalaris</name>
    <dbReference type="NCBI Taxonomy" id="36166"/>
    <lineage>
        <taxon>Eukaryota</taxon>
        <taxon>Metazoa</taxon>
        <taxon>Ecdysozoa</taxon>
        <taxon>Arthropoda</taxon>
        <taxon>Hexapoda</taxon>
        <taxon>Insecta</taxon>
        <taxon>Pterygota</taxon>
        <taxon>Neoptera</taxon>
        <taxon>Endopterygota</taxon>
        <taxon>Diptera</taxon>
        <taxon>Brachycera</taxon>
        <taxon>Muscomorpha</taxon>
        <taxon>Platypezoidea</taxon>
        <taxon>Phoridae</taxon>
        <taxon>Megaseliini</taxon>
        <taxon>Megaselia</taxon>
    </lineage>
</organism>
<dbReference type="AlphaFoldDB" id="T1GZ39"/>
<dbReference type="EMBL" id="CAQQ02123298">
    <property type="status" value="NOT_ANNOTATED_CDS"/>
    <property type="molecule type" value="Genomic_DNA"/>
</dbReference>
<evidence type="ECO:0000313" key="3">
    <source>
        <dbReference type="Proteomes" id="UP000015102"/>
    </source>
</evidence>
<keyword evidence="3" id="KW-1185">Reference proteome</keyword>
<feature type="region of interest" description="Disordered" evidence="1">
    <location>
        <begin position="35"/>
        <end position="113"/>
    </location>
</feature>
<feature type="compositionally biased region" description="Polar residues" evidence="1">
    <location>
        <begin position="96"/>
        <end position="106"/>
    </location>
</feature>
<evidence type="ECO:0000256" key="1">
    <source>
        <dbReference type="SAM" id="MobiDB-lite"/>
    </source>
</evidence>
<name>T1GZ39_MEGSC</name>
<dbReference type="EnsemblMetazoa" id="MESCA009131-RA">
    <property type="protein sequence ID" value="MESCA009131-PA"/>
    <property type="gene ID" value="MESCA009131"/>
</dbReference>
<feature type="compositionally biased region" description="Polar residues" evidence="1">
    <location>
        <begin position="44"/>
        <end position="55"/>
    </location>
</feature>
<sequence length="113" mass="12829">LNKIEFQLHKQQSSSSDEDVDETVKRILKVYSNVMSRENEKSESNPNKSFLNEENGSPPLEESQAVEENKEIPENQEVKVQESPEENDKTKENGPDVSSTNHQNEQIIAEKGS</sequence>
<protein>
    <submittedName>
        <fullName evidence="2">Uncharacterized protein</fullName>
    </submittedName>
</protein>
<reference evidence="3" key="1">
    <citation type="submission" date="2013-02" db="EMBL/GenBank/DDBJ databases">
        <authorList>
            <person name="Hughes D."/>
        </authorList>
    </citation>
    <scope>NUCLEOTIDE SEQUENCE</scope>
    <source>
        <strain>Durham</strain>
        <strain evidence="3">NC isolate 2 -- Noor lab</strain>
    </source>
</reference>